<evidence type="ECO:0000313" key="1">
    <source>
        <dbReference type="EMBL" id="EWT02620.1"/>
    </source>
</evidence>
<organism evidence="1 2">
    <name type="scientific">Intrasporangium oryzae NRRL B-24470</name>
    <dbReference type="NCBI Taxonomy" id="1386089"/>
    <lineage>
        <taxon>Bacteria</taxon>
        <taxon>Bacillati</taxon>
        <taxon>Actinomycetota</taxon>
        <taxon>Actinomycetes</taxon>
        <taxon>Micrococcales</taxon>
        <taxon>Intrasporangiaceae</taxon>
        <taxon>Intrasporangium</taxon>
    </lineage>
</organism>
<reference evidence="1 2" key="1">
    <citation type="submission" date="2013-08" db="EMBL/GenBank/DDBJ databases">
        <title>Intrasporangium oryzae NRRL B-24470.</title>
        <authorList>
            <person name="Liu H."/>
            <person name="Wang G."/>
        </authorList>
    </citation>
    <scope>NUCLEOTIDE SEQUENCE [LARGE SCALE GENOMIC DNA]</scope>
    <source>
        <strain evidence="1 2">NRRL B-24470</strain>
    </source>
</reference>
<dbReference type="eggNOG" id="ENOG503242X">
    <property type="taxonomic scope" value="Bacteria"/>
</dbReference>
<comment type="caution">
    <text evidence="1">The sequence shown here is derived from an EMBL/GenBank/DDBJ whole genome shotgun (WGS) entry which is preliminary data.</text>
</comment>
<protein>
    <submittedName>
        <fullName evidence="1">Uncharacterized protein</fullName>
    </submittedName>
</protein>
<keyword evidence="2" id="KW-1185">Reference proteome</keyword>
<name>W9G9A6_9MICO</name>
<dbReference type="RefSeq" id="WP_034802636.1">
    <property type="nucleotide sequence ID" value="NZ_AWSA01000009.1"/>
</dbReference>
<dbReference type="Proteomes" id="UP000019489">
    <property type="component" value="Unassembled WGS sequence"/>
</dbReference>
<gene>
    <name evidence="1" type="ORF">N865_02530</name>
</gene>
<evidence type="ECO:0000313" key="2">
    <source>
        <dbReference type="Proteomes" id="UP000019489"/>
    </source>
</evidence>
<dbReference type="AlphaFoldDB" id="W9G9A6"/>
<dbReference type="OrthoDB" id="5187526at2"/>
<accession>W9G9A6</accession>
<sequence>MTRFQEAAYDAQLAAGLPVSELAASLLTRHEGPIGMGMCAEYLHAIQQSDWFTAAFTAHAEPVAVVGGPGVSQADAAQRLVRIGADDRWDAQTCEHACLHELAHIVTPDRVVGNELREPAQGPSSSRGHHHAWRANFIFIVQMTLGRQASHRLRHEFARWGLPTR</sequence>
<dbReference type="EMBL" id="AWSA01000009">
    <property type="protein sequence ID" value="EWT02620.1"/>
    <property type="molecule type" value="Genomic_DNA"/>
</dbReference>
<proteinExistence type="predicted"/>